<protein>
    <submittedName>
        <fullName evidence="1">Ankyrin repeat protein</fullName>
    </submittedName>
</protein>
<gene>
    <name evidence="1" type="ORF">CTRU02_215094</name>
</gene>
<comment type="caution">
    <text evidence="1">The sequence shown here is derived from an EMBL/GenBank/DDBJ whole genome shotgun (WGS) entry which is preliminary data.</text>
</comment>
<evidence type="ECO:0000313" key="2">
    <source>
        <dbReference type="Proteomes" id="UP000805649"/>
    </source>
</evidence>
<dbReference type="EMBL" id="VUJX02000013">
    <property type="protein sequence ID" value="KAL0929885.1"/>
    <property type="molecule type" value="Genomic_DNA"/>
</dbReference>
<proteinExistence type="predicted"/>
<accession>A0ACC3YDH8</accession>
<dbReference type="Proteomes" id="UP000805649">
    <property type="component" value="Unassembled WGS sequence"/>
</dbReference>
<name>A0ACC3YDH8_COLTU</name>
<evidence type="ECO:0000313" key="1">
    <source>
        <dbReference type="EMBL" id="KAL0929885.1"/>
    </source>
</evidence>
<sequence>MATSFLSLCLVNDAVQSAIMHECGAKGFAQVHLLLMQEPHVPALFHLWASRFAHSGGQYGITMATDPRPRRREDFRIAVLCALPLEYNAATLAFDEFWDEDGDKFGRARGDPNTYTTGRIGKYNVVLALLPNMGGISAASAMASIRSSYTELKLAILVGICGGVPGVGTKTEILLGDVIISKTVVQYDFGRQHPHKFTRKDTIDDNLGRPNKDIRSLLASLETERSFDILQRRTSETLAQIQQEAAQAVRKRKRTRYPYPGAAQDMLFNPNYIHRHRDEEGCGCDESWVCDTAPDASCKELECDVAHLLPRERLETKKRLEREGDVSQAQEPQIFIGRVGSGNTVMRSGMHRDSIAKEHSLIAFEMEATGAWDEVPCIVVKGVCDYADSHKNKKWQTFAAATAASTMKALLGLYIQTDTRRDWRADFSIRRNIEILNWISKEPYEQHHKLTRSEVLNGTGKWLLEDPTFLQWKNESVSSVLWLHGIPGSGKSKLTSLVVEDSQQAFQSSQSTALAYFYCSRNPAEPGRSDPASIAASIARQLAIPQLGGELLDAAVKEYTNAEDKAFASRSLTLVESQDLILRLLKSYKDHKIMLVIDALDECKEATRQNLLGLLNTLLEAPCLLKIFVSSRDDQDIVYNLRQCPNLFLSSERNSGDIDLFVRTETRRLIGKGSLLRGSARRDELHGKIVRELTSKAHGMFRWASLHIQELCRQTTDAAIEERLLRIPKTLEGLYQEILFKIENRDADADRNLARNAFIWLLCSREQLESDDFLAMVSRKDGSSLAISKDQLLDLCCNLVIFDTTLDAFRFSHLSVREFLENQYTYQTTTANAVAAEICLLNLAAIPSELASLTSLLEYSCSFWADHAQAAGQERQPRLNQILIEFFSGEQNPRSVFYRWHSMITQLFEGRGIYRSGFWRLLEVTFSTPSALLVICLFDLSNVLGQEHWRQLAKDGPRTIRRITHEEAAVLYGSIGILEWHFNAGIPFKVTKDVVRAMVASREETCIQVIALLLNKHGNNIQITEEVVNAAASNTKYGDIILAFLFEKRGHEFIVTDEIIDAAVQNETLGVDLVSLLLKQRGSEISITEDTIIAAAQNDKLGVAVITLLLEERGDEIGISEDTLIVAATRYPSRGLSGNFYKTIALLLNKCSPQIHITEDVILAIAGVVACGRNTMALLLDNCQDEIKITAKLFQSVSKINNAKRRNQTMVLLLDRFGAESQITNEIVEVAAEHFHDTILRKLIDIHGEAVRVTEEIIKLAAQNKYRSAEIIELLLEKRGHEVQITDEILKLAVQNEYSGAKLLELLFDKRGHEVQITKDIVHLASVNSTSGAELIMILLKNRGGQVQISENVLICAALQQDLGFDPDKELLRFLFDERKEEIQLTERVIVAAASNPSCNAASMRILLEKCGKAVCITDEVIRTAVRNQDFGDVIALLLQERGDDIQITETVLKSAVQNGHCGDKITDFLLQKRGDDIQITEQVLEAAVSNLVCGDIVVAALLKRHKDKFRVTEGFLTSILCKTLITASSMGHLEVVEVLLENRVDVSVADNNGWTPLHAASSNGHFQVVKALLENNADVSVSNNFGCTPLHTASYKGHLQVVWVLLENKAEASVADTQGWTPLHAASSNGHFQVVKALLENNADVSVSNNFGCTPLHTASYKGHLQVVWVLLENKAEASVADIHQWTPLHAASSNGHLEVVKALLESNADVSVSNDFGLD</sequence>
<keyword evidence="2" id="KW-1185">Reference proteome</keyword>
<organism evidence="1 2">
    <name type="scientific">Colletotrichum truncatum</name>
    <name type="common">Anthracnose fungus</name>
    <name type="synonym">Colletotrichum capsici</name>
    <dbReference type="NCBI Taxonomy" id="5467"/>
    <lineage>
        <taxon>Eukaryota</taxon>
        <taxon>Fungi</taxon>
        <taxon>Dikarya</taxon>
        <taxon>Ascomycota</taxon>
        <taxon>Pezizomycotina</taxon>
        <taxon>Sordariomycetes</taxon>
        <taxon>Hypocreomycetidae</taxon>
        <taxon>Glomerellales</taxon>
        <taxon>Glomerellaceae</taxon>
        <taxon>Colletotrichum</taxon>
        <taxon>Colletotrichum truncatum species complex</taxon>
    </lineage>
</organism>
<reference evidence="1 2" key="1">
    <citation type="journal article" date="2020" name="Phytopathology">
        <title>Genome Sequence Resources of Colletotrichum truncatum, C. plurivorum, C. musicola, and C. sojae: Four Species Pathogenic to Soybean (Glycine max).</title>
        <authorList>
            <person name="Rogerio F."/>
            <person name="Boufleur T.R."/>
            <person name="Ciampi-Guillardi M."/>
            <person name="Sukno S.A."/>
            <person name="Thon M.R."/>
            <person name="Massola Junior N.S."/>
            <person name="Baroncelli R."/>
        </authorList>
    </citation>
    <scope>NUCLEOTIDE SEQUENCE [LARGE SCALE GENOMIC DNA]</scope>
    <source>
        <strain evidence="1 2">CMES1059</strain>
    </source>
</reference>